<keyword evidence="8" id="KW-1185">Reference proteome</keyword>
<feature type="domain" description="FAD dependent oxidoreductase" evidence="6">
    <location>
        <begin position="10"/>
        <end position="373"/>
    </location>
</feature>
<dbReference type="Gene3D" id="3.30.9.10">
    <property type="entry name" value="D-Amino Acid Oxidase, subunit A, domain 2"/>
    <property type="match status" value="1"/>
</dbReference>
<comment type="similarity">
    <text evidence="5">Belongs to the L2HGDH family.</text>
</comment>
<dbReference type="RefSeq" id="WP_069444105.1">
    <property type="nucleotide sequence ID" value="NZ_LPWE01000010.1"/>
</dbReference>
<protein>
    <submittedName>
        <fullName evidence="7">FAD-dependent oxidoreductase</fullName>
    </submittedName>
</protein>
<dbReference type="AlphaFoldDB" id="A0A1E3VQV7"/>
<dbReference type="GO" id="GO:0047545">
    <property type="term" value="F:(S)-2-hydroxyglutarate dehydrogenase activity"/>
    <property type="evidence" value="ECO:0007669"/>
    <property type="project" value="TreeGrafter"/>
</dbReference>
<dbReference type="PANTHER" id="PTHR43104">
    <property type="entry name" value="L-2-HYDROXYGLUTARATE DEHYDROGENASE, MITOCHONDRIAL"/>
    <property type="match status" value="1"/>
</dbReference>
<dbReference type="Proteomes" id="UP000094172">
    <property type="component" value="Unassembled WGS sequence"/>
</dbReference>
<dbReference type="PANTHER" id="PTHR43104:SF4">
    <property type="entry name" value="L-2-HYDROXYGLUTARATE DEHYDROGENASE, MITOCHONDRIAL"/>
    <property type="match status" value="1"/>
</dbReference>
<dbReference type="STRING" id="1774970.AUC70_03395"/>
<accession>A0A1E3VQV7</accession>
<proteinExistence type="inferred from homology"/>
<dbReference type="Pfam" id="PF01266">
    <property type="entry name" value="DAO"/>
    <property type="match status" value="1"/>
</dbReference>
<comment type="caution">
    <text evidence="7">The sequence shown here is derived from an EMBL/GenBank/DDBJ whole genome shotgun (WGS) entry which is preliminary data.</text>
</comment>
<evidence type="ECO:0000256" key="2">
    <source>
        <dbReference type="ARBA" id="ARBA00022630"/>
    </source>
</evidence>
<evidence type="ECO:0000256" key="4">
    <source>
        <dbReference type="ARBA" id="ARBA00023002"/>
    </source>
</evidence>
<keyword evidence="4" id="KW-0560">Oxidoreductase</keyword>
<dbReference type="InterPro" id="IPR036188">
    <property type="entry name" value="FAD/NAD-bd_sf"/>
</dbReference>
<sequence>MNAPLDKVETIVVGAGVVGLAIARALAQAGREVLVLERGSDVGQETSSRNSEVIHAGLYYPPGSLRAKFCVEGRRALYRYCEERGVPHSRCGKLVVAANGEEVPALEALHRRALANGVEEVELIDRSRLEVMEPALAGTQALQSGSTGIVDGHALMLTYQGDAENAGALVQCAAPVLGGSLVGGSLEGGATRLSIGGDDPTEIETRLVINAAGLGAWELSRNLTGLDPSTIPPRYLAKGCYFTLTGRAPFRHLIYPVPPEGGLGTHLTFDLGGQVRFGPDVEWVEDVDYHVDPGRGAAFYGAIRRYWPGLPDGSLEPAYAGIRPRTSGPREPLADFIIQGPDETGHPGYVALYGIDSPGLTSSLAIGDYVADLVA</sequence>
<evidence type="ECO:0000256" key="3">
    <source>
        <dbReference type="ARBA" id="ARBA00022827"/>
    </source>
</evidence>
<name>A0A1E3VQV7_9HYPH</name>
<dbReference type="Gene3D" id="3.50.50.60">
    <property type="entry name" value="FAD/NAD(P)-binding domain"/>
    <property type="match status" value="1"/>
</dbReference>
<evidence type="ECO:0000256" key="1">
    <source>
        <dbReference type="ARBA" id="ARBA00001974"/>
    </source>
</evidence>
<keyword evidence="2" id="KW-0285">Flavoprotein</keyword>
<reference evidence="7 8" key="1">
    <citation type="journal article" date="2016" name="Environ. Microbiol.">
        <title>New Methyloceanibacter diversity from North Sea sediments includes methanotroph containing solely the soluble methane monooxygenase.</title>
        <authorList>
            <person name="Vekeman B."/>
            <person name="Kerckhof F.M."/>
            <person name="Cremers G."/>
            <person name="de Vos P."/>
            <person name="Vandamme P."/>
            <person name="Boon N."/>
            <person name="Op den Camp H.J."/>
            <person name="Heylen K."/>
        </authorList>
    </citation>
    <scope>NUCLEOTIDE SEQUENCE [LARGE SCALE GENOMIC DNA]</scope>
    <source>
        <strain evidence="7 8">R-67176</strain>
    </source>
</reference>
<evidence type="ECO:0000313" key="8">
    <source>
        <dbReference type="Proteomes" id="UP000094172"/>
    </source>
</evidence>
<evidence type="ECO:0000256" key="5">
    <source>
        <dbReference type="ARBA" id="ARBA00037941"/>
    </source>
</evidence>
<dbReference type="InterPro" id="IPR006076">
    <property type="entry name" value="FAD-dep_OxRdtase"/>
</dbReference>
<evidence type="ECO:0000313" key="7">
    <source>
        <dbReference type="EMBL" id="ODR95914.1"/>
    </source>
</evidence>
<dbReference type="EMBL" id="LPWE01000010">
    <property type="protein sequence ID" value="ODR95914.1"/>
    <property type="molecule type" value="Genomic_DNA"/>
</dbReference>
<gene>
    <name evidence="7" type="ORF">AUC70_03395</name>
</gene>
<keyword evidence="3" id="KW-0274">FAD</keyword>
<dbReference type="SUPFAM" id="SSF51905">
    <property type="entry name" value="FAD/NAD(P)-binding domain"/>
    <property type="match status" value="1"/>
</dbReference>
<comment type="cofactor">
    <cofactor evidence="1">
        <name>FAD</name>
        <dbReference type="ChEBI" id="CHEBI:57692"/>
    </cofactor>
</comment>
<organism evidence="7 8">
    <name type="scientific">Methyloceanibacter stevinii</name>
    <dbReference type="NCBI Taxonomy" id="1774970"/>
    <lineage>
        <taxon>Bacteria</taxon>
        <taxon>Pseudomonadati</taxon>
        <taxon>Pseudomonadota</taxon>
        <taxon>Alphaproteobacteria</taxon>
        <taxon>Hyphomicrobiales</taxon>
        <taxon>Hyphomicrobiaceae</taxon>
        <taxon>Methyloceanibacter</taxon>
    </lineage>
</organism>
<evidence type="ECO:0000259" key="6">
    <source>
        <dbReference type="Pfam" id="PF01266"/>
    </source>
</evidence>